<feature type="transmembrane region" description="Helical" evidence="6">
    <location>
        <begin position="299"/>
        <end position="322"/>
    </location>
</feature>
<evidence type="ECO:0000313" key="7">
    <source>
        <dbReference type="EMBL" id="KAI9271948.1"/>
    </source>
</evidence>
<reference evidence="7" key="2">
    <citation type="submission" date="2023-02" db="EMBL/GenBank/DDBJ databases">
        <authorList>
            <consortium name="DOE Joint Genome Institute"/>
            <person name="Mondo S.J."/>
            <person name="Chang Y."/>
            <person name="Wang Y."/>
            <person name="Ahrendt S."/>
            <person name="Andreopoulos W."/>
            <person name="Barry K."/>
            <person name="Beard J."/>
            <person name="Benny G.L."/>
            <person name="Blankenship S."/>
            <person name="Bonito G."/>
            <person name="Cuomo C."/>
            <person name="Desiro A."/>
            <person name="Gervers K.A."/>
            <person name="Hundley H."/>
            <person name="Kuo A."/>
            <person name="LaButti K."/>
            <person name="Lang B.F."/>
            <person name="Lipzen A."/>
            <person name="O'Donnell K."/>
            <person name="Pangilinan J."/>
            <person name="Reynolds N."/>
            <person name="Sandor L."/>
            <person name="Smith M.W."/>
            <person name="Tsang A."/>
            <person name="Grigoriev I.V."/>
            <person name="Stajich J.E."/>
            <person name="Spatafora J.W."/>
        </authorList>
    </citation>
    <scope>NUCLEOTIDE SEQUENCE</scope>
    <source>
        <strain evidence="7">RSA 2281</strain>
    </source>
</reference>
<dbReference type="Pfam" id="PF05978">
    <property type="entry name" value="UNC-93"/>
    <property type="match status" value="1"/>
</dbReference>
<organism evidence="7 8">
    <name type="scientific">Phascolomyces articulosus</name>
    <dbReference type="NCBI Taxonomy" id="60185"/>
    <lineage>
        <taxon>Eukaryota</taxon>
        <taxon>Fungi</taxon>
        <taxon>Fungi incertae sedis</taxon>
        <taxon>Mucoromycota</taxon>
        <taxon>Mucoromycotina</taxon>
        <taxon>Mucoromycetes</taxon>
        <taxon>Mucorales</taxon>
        <taxon>Lichtheimiaceae</taxon>
        <taxon>Phascolomyces</taxon>
    </lineage>
</organism>
<feature type="transmembrane region" description="Helical" evidence="6">
    <location>
        <begin position="373"/>
        <end position="394"/>
    </location>
</feature>
<dbReference type="AlphaFoldDB" id="A0AAD5KNR4"/>
<dbReference type="PANTHER" id="PTHR23294">
    <property type="entry name" value="ET TRANSLATION PRODUCT-RELATED"/>
    <property type="match status" value="1"/>
</dbReference>
<keyword evidence="3 6" id="KW-1133">Transmembrane helix</keyword>
<dbReference type="Gene3D" id="1.20.1250.20">
    <property type="entry name" value="MFS general substrate transporter like domains"/>
    <property type="match status" value="1"/>
</dbReference>
<feature type="transmembrane region" description="Helical" evidence="6">
    <location>
        <begin position="233"/>
        <end position="250"/>
    </location>
</feature>
<protein>
    <submittedName>
        <fullName evidence="7">Major facilitator superfamily domain-containing protein</fullName>
    </submittedName>
</protein>
<gene>
    <name evidence="7" type="ORF">BDA99DRAFT_459779</name>
</gene>
<feature type="transmembrane region" description="Helical" evidence="6">
    <location>
        <begin position="106"/>
        <end position="124"/>
    </location>
</feature>
<feature type="transmembrane region" description="Helical" evidence="6">
    <location>
        <begin position="145"/>
        <end position="167"/>
    </location>
</feature>
<dbReference type="InterPro" id="IPR051617">
    <property type="entry name" value="UNC-93-like_regulator"/>
</dbReference>
<proteinExistence type="predicted"/>
<dbReference type="InterPro" id="IPR010291">
    <property type="entry name" value="Ion_channel_UNC-93"/>
</dbReference>
<dbReference type="Proteomes" id="UP001209540">
    <property type="component" value="Unassembled WGS sequence"/>
</dbReference>
<feature type="transmembrane region" description="Helical" evidence="6">
    <location>
        <begin position="342"/>
        <end position="361"/>
    </location>
</feature>
<evidence type="ECO:0000256" key="4">
    <source>
        <dbReference type="ARBA" id="ARBA00023136"/>
    </source>
</evidence>
<evidence type="ECO:0000313" key="8">
    <source>
        <dbReference type="Proteomes" id="UP001209540"/>
    </source>
</evidence>
<dbReference type="InterPro" id="IPR036259">
    <property type="entry name" value="MFS_trans_sf"/>
</dbReference>
<evidence type="ECO:0000256" key="6">
    <source>
        <dbReference type="SAM" id="Phobius"/>
    </source>
</evidence>
<feature type="transmembrane region" description="Helical" evidence="6">
    <location>
        <begin position="12"/>
        <end position="33"/>
    </location>
</feature>
<dbReference type="PANTHER" id="PTHR23294:SF59">
    <property type="entry name" value="UNC93-LIKE PROTEIN C922.05C"/>
    <property type="match status" value="1"/>
</dbReference>
<dbReference type="GO" id="GO:0016020">
    <property type="term" value="C:membrane"/>
    <property type="evidence" value="ECO:0007669"/>
    <property type="project" value="UniProtKB-SubCell"/>
</dbReference>
<evidence type="ECO:0000256" key="3">
    <source>
        <dbReference type="ARBA" id="ARBA00022989"/>
    </source>
</evidence>
<keyword evidence="2 6" id="KW-0812">Transmembrane</keyword>
<keyword evidence="8" id="KW-1185">Reference proteome</keyword>
<comment type="subcellular location">
    <subcellularLocation>
        <location evidence="1">Membrane</location>
        <topology evidence="1">Multi-pass membrane protein</topology>
    </subcellularLocation>
</comment>
<evidence type="ECO:0000256" key="5">
    <source>
        <dbReference type="SAM" id="MobiDB-lite"/>
    </source>
</evidence>
<feature type="transmembrane region" description="Helical" evidence="6">
    <location>
        <begin position="83"/>
        <end position="100"/>
    </location>
</feature>
<evidence type="ECO:0000256" key="2">
    <source>
        <dbReference type="ARBA" id="ARBA00022692"/>
    </source>
</evidence>
<dbReference type="EMBL" id="JAIXMP010000006">
    <property type="protein sequence ID" value="KAI9271948.1"/>
    <property type="molecule type" value="Genomic_DNA"/>
</dbReference>
<sequence length="465" mass="51029">MTNLRTILFQRLASPLVQVILLGFVCLCCPGMFNALNGLGAGGMMASDIQLTNSANSALYACFAVVGFFAGTVTNTLGVKTTLTIGSVGYAVYSASLWVYDRKQVSGFVIAAGAILGCCAGVFWSAQGAIMMSYPEEKNKGKYVAIFWALFNIGGILGSVITLGINLQSGGSGGVSTGTYTAFVIIMIVGIFSSLLLAPPSMVVRSDGSHVTVPKHAHWKEELKGVIHVWKEWRIICLIPAFIASNWFYAYQFHVNAVYFDATTRALNGTMYWGMQIIGSMIFGFILDYQGLTRRTRALIGAGILFVVMMAIWAGGFVFQLSFENDYDDPIHWDDWRFGRPFLLYIMYGLSDALYQSYMYWLMGAMSNDPALLARYAGFYKAMQSAGAAISFGIDSAGVRLRWACLISWVIVFVSFPGMFFVANRITPTSAPAVEGTDDKDTSTSEHDLSMVEKRTFRSDEKYEV</sequence>
<accession>A0AAD5KNR4</accession>
<reference evidence="7" key="1">
    <citation type="journal article" date="2022" name="IScience">
        <title>Evolution of zygomycete secretomes and the origins of terrestrial fungal ecologies.</title>
        <authorList>
            <person name="Chang Y."/>
            <person name="Wang Y."/>
            <person name="Mondo S."/>
            <person name="Ahrendt S."/>
            <person name="Andreopoulos W."/>
            <person name="Barry K."/>
            <person name="Beard J."/>
            <person name="Benny G.L."/>
            <person name="Blankenship S."/>
            <person name="Bonito G."/>
            <person name="Cuomo C."/>
            <person name="Desiro A."/>
            <person name="Gervers K.A."/>
            <person name="Hundley H."/>
            <person name="Kuo A."/>
            <person name="LaButti K."/>
            <person name="Lang B.F."/>
            <person name="Lipzen A."/>
            <person name="O'Donnell K."/>
            <person name="Pangilinan J."/>
            <person name="Reynolds N."/>
            <person name="Sandor L."/>
            <person name="Smith M.E."/>
            <person name="Tsang A."/>
            <person name="Grigoriev I.V."/>
            <person name="Stajich J.E."/>
            <person name="Spatafora J.W."/>
        </authorList>
    </citation>
    <scope>NUCLEOTIDE SEQUENCE</scope>
    <source>
        <strain evidence="7">RSA 2281</strain>
    </source>
</reference>
<keyword evidence="4 6" id="KW-0472">Membrane</keyword>
<evidence type="ECO:0000256" key="1">
    <source>
        <dbReference type="ARBA" id="ARBA00004141"/>
    </source>
</evidence>
<feature type="compositionally biased region" description="Basic and acidic residues" evidence="5">
    <location>
        <begin position="437"/>
        <end position="465"/>
    </location>
</feature>
<comment type="caution">
    <text evidence="7">The sequence shown here is derived from an EMBL/GenBank/DDBJ whole genome shotgun (WGS) entry which is preliminary data.</text>
</comment>
<feature type="region of interest" description="Disordered" evidence="5">
    <location>
        <begin position="432"/>
        <end position="465"/>
    </location>
</feature>
<feature type="transmembrane region" description="Helical" evidence="6">
    <location>
        <begin position="179"/>
        <end position="198"/>
    </location>
</feature>
<dbReference type="SUPFAM" id="SSF103473">
    <property type="entry name" value="MFS general substrate transporter"/>
    <property type="match status" value="1"/>
</dbReference>
<name>A0AAD5KNR4_9FUNG</name>
<feature type="transmembrane region" description="Helical" evidence="6">
    <location>
        <begin position="53"/>
        <end position="71"/>
    </location>
</feature>
<feature type="transmembrane region" description="Helical" evidence="6">
    <location>
        <begin position="400"/>
        <end position="422"/>
    </location>
</feature>
<feature type="transmembrane region" description="Helical" evidence="6">
    <location>
        <begin position="270"/>
        <end position="287"/>
    </location>
</feature>